<reference evidence="1 2" key="1">
    <citation type="submission" date="2017-11" db="EMBL/GenBank/DDBJ databases">
        <title>Genomic Encyclopedia of Archaeal and Bacterial Type Strains, Phase II (KMG-II): From Individual Species to Whole Genera.</title>
        <authorList>
            <person name="Goeker M."/>
        </authorList>
    </citation>
    <scope>NUCLEOTIDE SEQUENCE [LARGE SCALE GENOMIC DNA]</scope>
    <source>
        <strain evidence="1 2">DSM 22413</strain>
    </source>
</reference>
<organism evidence="1 2">
    <name type="scientific">Luteimicrobium subarcticum</name>
    <dbReference type="NCBI Taxonomy" id="620910"/>
    <lineage>
        <taxon>Bacteria</taxon>
        <taxon>Bacillati</taxon>
        <taxon>Actinomycetota</taxon>
        <taxon>Actinomycetes</taxon>
        <taxon>Micrococcales</taxon>
        <taxon>Luteimicrobium</taxon>
    </lineage>
</organism>
<keyword evidence="2" id="KW-1185">Reference proteome</keyword>
<proteinExistence type="predicted"/>
<sequence>MTRSYARPVSLFLILWLVVGIVAAAQRGYLNSDPDGCNRVATIGVTVIAGPLNYVGLDPKVHCEIPQPS</sequence>
<accession>A0A2M8WTA6</accession>
<evidence type="ECO:0000313" key="1">
    <source>
        <dbReference type="EMBL" id="PJI94163.1"/>
    </source>
</evidence>
<gene>
    <name evidence="1" type="ORF">CLV34_1650</name>
</gene>
<name>A0A2M8WTA6_9MICO</name>
<evidence type="ECO:0000313" key="2">
    <source>
        <dbReference type="Proteomes" id="UP000231586"/>
    </source>
</evidence>
<dbReference type="Proteomes" id="UP000231586">
    <property type="component" value="Unassembled WGS sequence"/>
</dbReference>
<protein>
    <submittedName>
        <fullName evidence="1">Uncharacterized protein</fullName>
    </submittedName>
</protein>
<dbReference type="EMBL" id="PGTZ01000007">
    <property type="protein sequence ID" value="PJI94163.1"/>
    <property type="molecule type" value="Genomic_DNA"/>
</dbReference>
<comment type="caution">
    <text evidence="1">The sequence shown here is derived from an EMBL/GenBank/DDBJ whole genome shotgun (WGS) entry which is preliminary data.</text>
</comment>
<dbReference type="AlphaFoldDB" id="A0A2M8WTA6"/>
<dbReference type="OrthoDB" id="4950701at2"/>
<dbReference type="RefSeq" id="WP_100349740.1">
    <property type="nucleotide sequence ID" value="NZ_PGTZ01000007.1"/>
</dbReference>